<dbReference type="InterPro" id="IPR052155">
    <property type="entry name" value="Biofilm_reg_signaling"/>
</dbReference>
<dbReference type="Gene3D" id="3.30.70.270">
    <property type="match status" value="1"/>
</dbReference>
<dbReference type="PANTHER" id="PTHR44757">
    <property type="entry name" value="DIGUANYLATE CYCLASE DGCP"/>
    <property type="match status" value="1"/>
</dbReference>
<dbReference type="SUPFAM" id="SSF55073">
    <property type="entry name" value="Nucleotide cyclase"/>
    <property type="match status" value="1"/>
</dbReference>
<dbReference type="Pfam" id="PF00990">
    <property type="entry name" value="GGDEF"/>
    <property type="match status" value="1"/>
</dbReference>
<dbReference type="Gene3D" id="3.30.450.20">
    <property type="entry name" value="PAS domain"/>
    <property type="match status" value="1"/>
</dbReference>
<sequence>MSVPFQTAFELMPTPAFVVRITDGEIAAVNQTLKQLYANVDAIMPDNWKKCITESIDENAWSLFVEGVKAHDIERCSVALQMGSSMLDVDIQFRVADDNHFIGCVYSPEYKDLRATENTLLKFTLSESSAGLWVWETASDSVYCSSSLATLLHCTDTNTPKTTPDWHQLVHPDDVERLANVVNSFVSNRLIGYEAEYRILSNQDEYSWVKERGRAYSHSADGTISRVVGFVEDISSQKALEEHLRAQATFDELTGLLTRGAALTHFKKQLELARRQYTPLTMAKIDLDANDTLKEKSQDKRNMAIHTSAHYFYKKMRDADILARVADDKLLVLLPNTSVKDASKLLNSMLEPDEREEKALAYSETSYTNFCIGIATFPEDGESIEELADSANNAVEEGRRLRQSIVVN</sequence>
<dbReference type="SUPFAM" id="SSF55785">
    <property type="entry name" value="PYP-like sensor domain (PAS domain)"/>
    <property type="match status" value="1"/>
</dbReference>
<dbReference type="EMBL" id="SNXC01000003">
    <property type="protein sequence ID" value="TDP01090.1"/>
    <property type="molecule type" value="Genomic_DNA"/>
</dbReference>
<evidence type="ECO:0000313" key="4">
    <source>
        <dbReference type="Proteomes" id="UP000294656"/>
    </source>
</evidence>
<dbReference type="RefSeq" id="WP_133502139.1">
    <property type="nucleotide sequence ID" value="NZ_SNXC01000003.1"/>
</dbReference>
<dbReference type="AlphaFoldDB" id="A0A4R6MLA4"/>
<dbReference type="InterPro" id="IPR013655">
    <property type="entry name" value="PAS_fold_3"/>
</dbReference>
<dbReference type="InterPro" id="IPR035965">
    <property type="entry name" value="PAS-like_dom_sf"/>
</dbReference>
<gene>
    <name evidence="3" type="ORF">DFP79_0242</name>
</gene>
<dbReference type="PROSITE" id="PS50113">
    <property type="entry name" value="PAC"/>
    <property type="match status" value="1"/>
</dbReference>
<dbReference type="PROSITE" id="PS50887">
    <property type="entry name" value="GGDEF"/>
    <property type="match status" value="1"/>
</dbReference>
<dbReference type="InterPro" id="IPR029787">
    <property type="entry name" value="Nucleotide_cyclase"/>
</dbReference>
<feature type="domain" description="GGDEF" evidence="2">
    <location>
        <begin position="278"/>
        <end position="408"/>
    </location>
</feature>
<reference evidence="3 4" key="1">
    <citation type="submission" date="2019-03" db="EMBL/GenBank/DDBJ databases">
        <title>Genomic Encyclopedia of Type Strains, Phase III (KMG-III): the genomes of soil and plant-associated and newly described type strains.</title>
        <authorList>
            <person name="Whitman W."/>
        </authorList>
    </citation>
    <scope>NUCLEOTIDE SEQUENCE [LARGE SCALE GENOMIC DNA]</scope>
    <source>
        <strain evidence="3 4">CECT 7378</strain>
    </source>
</reference>
<dbReference type="CDD" id="cd01949">
    <property type="entry name" value="GGDEF"/>
    <property type="match status" value="1"/>
</dbReference>
<dbReference type="InterPro" id="IPR000700">
    <property type="entry name" value="PAS-assoc_C"/>
</dbReference>
<dbReference type="NCBIfam" id="TIGR00254">
    <property type="entry name" value="GGDEF"/>
    <property type="match status" value="1"/>
</dbReference>
<dbReference type="Proteomes" id="UP000294656">
    <property type="component" value="Unassembled WGS sequence"/>
</dbReference>
<dbReference type="Pfam" id="PF08447">
    <property type="entry name" value="PAS_3"/>
    <property type="match status" value="1"/>
</dbReference>
<dbReference type="InterPro" id="IPR000160">
    <property type="entry name" value="GGDEF_dom"/>
</dbReference>
<proteinExistence type="predicted"/>
<dbReference type="CDD" id="cd00130">
    <property type="entry name" value="PAS"/>
    <property type="match status" value="1"/>
</dbReference>
<dbReference type="PANTHER" id="PTHR44757:SF2">
    <property type="entry name" value="BIOFILM ARCHITECTURE MAINTENANCE PROTEIN MBAA"/>
    <property type="match status" value="1"/>
</dbReference>
<dbReference type="OrthoDB" id="6095576at2"/>
<evidence type="ECO:0000259" key="2">
    <source>
        <dbReference type="PROSITE" id="PS50887"/>
    </source>
</evidence>
<comment type="caution">
    <text evidence="3">The sequence shown here is derived from an EMBL/GenBank/DDBJ whole genome shotgun (WGS) entry which is preliminary data.</text>
</comment>
<dbReference type="SMART" id="SM00267">
    <property type="entry name" value="GGDEF"/>
    <property type="match status" value="1"/>
</dbReference>
<dbReference type="InterPro" id="IPR000014">
    <property type="entry name" value="PAS"/>
</dbReference>
<evidence type="ECO:0000259" key="1">
    <source>
        <dbReference type="PROSITE" id="PS50113"/>
    </source>
</evidence>
<dbReference type="InterPro" id="IPR043128">
    <property type="entry name" value="Rev_trsase/Diguanyl_cyclase"/>
</dbReference>
<name>A0A4R6MLA4_9GAMM</name>
<feature type="domain" description="PAC" evidence="1">
    <location>
        <begin position="193"/>
        <end position="246"/>
    </location>
</feature>
<keyword evidence="4" id="KW-1185">Reference proteome</keyword>
<evidence type="ECO:0000313" key="3">
    <source>
        <dbReference type="EMBL" id="TDP01090.1"/>
    </source>
</evidence>
<accession>A0A4R6MLA4</accession>
<protein>
    <submittedName>
        <fullName evidence="3">Diguanylate cyclase (GGDEF)-like protein</fullName>
    </submittedName>
</protein>
<organism evidence="3 4">
    <name type="scientific">Marinomonas balearica</name>
    <dbReference type="NCBI Taxonomy" id="491947"/>
    <lineage>
        <taxon>Bacteria</taxon>
        <taxon>Pseudomonadati</taxon>
        <taxon>Pseudomonadota</taxon>
        <taxon>Gammaproteobacteria</taxon>
        <taxon>Oceanospirillales</taxon>
        <taxon>Oceanospirillaceae</taxon>
        <taxon>Marinomonas</taxon>
    </lineage>
</organism>